<dbReference type="STRING" id="448386.A0A2V3IYJ1"/>
<dbReference type="GO" id="GO:0003697">
    <property type="term" value="F:single-stranded DNA binding"/>
    <property type="evidence" value="ECO:0007669"/>
    <property type="project" value="TreeGrafter"/>
</dbReference>
<dbReference type="AlphaFoldDB" id="A0A2V3IYJ1"/>
<dbReference type="GO" id="GO:0006273">
    <property type="term" value="P:lagging strand elongation"/>
    <property type="evidence" value="ECO:0007669"/>
    <property type="project" value="TreeGrafter"/>
</dbReference>
<dbReference type="GO" id="GO:0003682">
    <property type="term" value="F:chromatin binding"/>
    <property type="evidence" value="ECO:0007669"/>
    <property type="project" value="TreeGrafter"/>
</dbReference>
<dbReference type="GO" id="GO:0003688">
    <property type="term" value="F:DNA replication origin binding"/>
    <property type="evidence" value="ECO:0007669"/>
    <property type="project" value="TreeGrafter"/>
</dbReference>
<sequence length="209" mass="22761">MQRVLYVLPRQTKRAPNGHSTDKPVEIILDVYHEVSNILLGERAQKCMGLGAIAMWSGSNLPTEFRAKKVVRSCPCGDTHAPREPTDYLEVRIPYEKFVRFYPESSGATLSSVEGTLKSSSEALCMKWKLRGPGWIQLNNAVPSQARISHAKFTLSVASPNDLLVPVDLAAEGAAPVSALCVSTKTVLSSKAGANEVVMISGLFLEMFL</sequence>
<accession>A0A2V3IYJ1</accession>
<dbReference type="SUPFAM" id="SSF53098">
    <property type="entry name" value="Ribonuclease H-like"/>
    <property type="match status" value="1"/>
</dbReference>
<dbReference type="OrthoDB" id="6755010at2759"/>
<evidence type="ECO:0000313" key="1">
    <source>
        <dbReference type="EMBL" id="PXF47218.1"/>
    </source>
</evidence>
<evidence type="ECO:0000313" key="2">
    <source>
        <dbReference type="Proteomes" id="UP000247409"/>
    </source>
</evidence>
<proteinExistence type="predicted"/>
<reference evidence="1 2" key="1">
    <citation type="journal article" date="2018" name="Mol. Biol. Evol.">
        <title>Analysis of the draft genome of the red seaweed Gracilariopsis chorda provides insights into genome size evolution in Rhodophyta.</title>
        <authorList>
            <person name="Lee J."/>
            <person name="Yang E.C."/>
            <person name="Graf L."/>
            <person name="Yang J.H."/>
            <person name="Qiu H."/>
            <person name="Zel Zion U."/>
            <person name="Chan C.X."/>
            <person name="Stephens T.G."/>
            <person name="Weber A.P.M."/>
            <person name="Boo G.H."/>
            <person name="Boo S.M."/>
            <person name="Kim K.M."/>
            <person name="Shin Y."/>
            <person name="Jung M."/>
            <person name="Lee S.J."/>
            <person name="Yim H.S."/>
            <person name="Lee J.H."/>
            <person name="Bhattacharya D."/>
            <person name="Yoon H.S."/>
        </authorList>
    </citation>
    <scope>NUCLEOTIDE SEQUENCE [LARGE SCALE GENOMIC DNA]</scope>
    <source>
        <strain evidence="1 2">SKKU-2015</strain>
        <tissue evidence="1">Whole body</tissue>
    </source>
</reference>
<dbReference type="EMBL" id="NBIV01000027">
    <property type="protein sequence ID" value="PXF47218.1"/>
    <property type="molecule type" value="Genomic_DNA"/>
</dbReference>
<dbReference type="GO" id="GO:0006272">
    <property type="term" value="P:leading strand elongation"/>
    <property type="evidence" value="ECO:0007669"/>
    <property type="project" value="TreeGrafter"/>
</dbReference>
<dbReference type="PANTHER" id="PTHR45861">
    <property type="entry name" value="DNA POLYMERASE ALPHA CATALYTIC SUBUNIT"/>
    <property type="match status" value="1"/>
</dbReference>
<dbReference type="Proteomes" id="UP000247409">
    <property type="component" value="Unassembled WGS sequence"/>
</dbReference>
<name>A0A2V3IYJ1_9FLOR</name>
<dbReference type="GO" id="GO:0005658">
    <property type="term" value="C:alpha DNA polymerase:primase complex"/>
    <property type="evidence" value="ECO:0007669"/>
    <property type="project" value="TreeGrafter"/>
</dbReference>
<dbReference type="PANTHER" id="PTHR45861:SF1">
    <property type="entry name" value="DNA POLYMERASE ALPHA CATALYTIC SUBUNIT"/>
    <property type="match status" value="1"/>
</dbReference>
<dbReference type="GO" id="GO:1902975">
    <property type="term" value="P:mitotic DNA replication initiation"/>
    <property type="evidence" value="ECO:0007669"/>
    <property type="project" value="TreeGrafter"/>
</dbReference>
<dbReference type="InterPro" id="IPR012337">
    <property type="entry name" value="RNaseH-like_sf"/>
</dbReference>
<protein>
    <submittedName>
        <fullName evidence="1">DNA polymerase alpha catalytic subunit</fullName>
    </submittedName>
</protein>
<dbReference type="Gene3D" id="3.30.70.2820">
    <property type="match status" value="1"/>
</dbReference>
<dbReference type="GO" id="GO:0003887">
    <property type="term" value="F:DNA-directed DNA polymerase activity"/>
    <property type="evidence" value="ECO:0007669"/>
    <property type="project" value="TreeGrafter"/>
</dbReference>
<keyword evidence="2" id="KW-1185">Reference proteome</keyword>
<gene>
    <name evidence="1" type="ORF">BWQ96_02993</name>
</gene>
<comment type="caution">
    <text evidence="1">The sequence shown here is derived from an EMBL/GenBank/DDBJ whole genome shotgun (WGS) entry which is preliminary data.</text>
</comment>
<organism evidence="1 2">
    <name type="scientific">Gracilariopsis chorda</name>
    <dbReference type="NCBI Taxonomy" id="448386"/>
    <lineage>
        <taxon>Eukaryota</taxon>
        <taxon>Rhodophyta</taxon>
        <taxon>Florideophyceae</taxon>
        <taxon>Rhodymeniophycidae</taxon>
        <taxon>Gracilariales</taxon>
        <taxon>Gracilariaceae</taxon>
        <taxon>Gracilariopsis</taxon>
    </lineage>
</organism>